<feature type="domain" description="ABC transporter" evidence="5">
    <location>
        <begin position="12"/>
        <end position="236"/>
    </location>
</feature>
<dbReference type="EMBL" id="BPQR01000030">
    <property type="protein sequence ID" value="GJE06518.1"/>
    <property type="molecule type" value="Genomic_DNA"/>
</dbReference>
<dbReference type="InterPro" id="IPR050166">
    <property type="entry name" value="ABC_transporter_ATP-bind"/>
</dbReference>
<protein>
    <submittedName>
        <fullName evidence="6">Aliphatic sulfonates import ATP-binding protein SsuB</fullName>
    </submittedName>
</protein>
<dbReference type="SMART" id="SM00382">
    <property type="entry name" value="AAA"/>
    <property type="match status" value="1"/>
</dbReference>
<dbReference type="InterPro" id="IPR017871">
    <property type="entry name" value="ABC_transporter-like_CS"/>
</dbReference>
<reference evidence="6" key="1">
    <citation type="journal article" date="2021" name="Front. Microbiol.">
        <title>Comprehensive Comparative Genomics and Phenotyping of Methylobacterium Species.</title>
        <authorList>
            <person name="Alessa O."/>
            <person name="Ogura Y."/>
            <person name="Fujitani Y."/>
            <person name="Takami H."/>
            <person name="Hayashi T."/>
            <person name="Sahin N."/>
            <person name="Tani A."/>
        </authorList>
    </citation>
    <scope>NUCLEOTIDE SEQUENCE</scope>
    <source>
        <strain evidence="6">LMG 23639</strain>
    </source>
</reference>
<dbReference type="Proteomes" id="UP001055102">
    <property type="component" value="Unassembled WGS sequence"/>
</dbReference>
<keyword evidence="3" id="KW-0547">Nucleotide-binding</keyword>
<dbReference type="InterPro" id="IPR027417">
    <property type="entry name" value="P-loop_NTPase"/>
</dbReference>
<evidence type="ECO:0000256" key="2">
    <source>
        <dbReference type="ARBA" id="ARBA00022448"/>
    </source>
</evidence>
<gene>
    <name evidence="6" type="primary">ssuB_2</name>
    <name evidence="6" type="ORF">AOPFMNJM_1838</name>
</gene>
<dbReference type="PROSITE" id="PS50893">
    <property type="entry name" value="ABC_TRANSPORTER_2"/>
    <property type="match status" value="1"/>
</dbReference>
<keyword evidence="7" id="KW-1185">Reference proteome</keyword>
<sequence>MSAAGADTAPVLRVAIARKVYGAGGPEPVEAVRELSFQVTAGEIVCLIGPSGAGKTTTLRILLGLDRDFEGRIAPEPGGEGARLGMVFQEPRLLPWRSIEQNVRLALPRERRGRDLDDLFESLGLAPWRGRYPGALSLGMQRRVSLARALADEPRLLVLDEPFVSLDDAAAAGLRGLVTGAVERFGTSVLMVTHNVAEAIEIADRLLLLSARPARLIGEERLAVPRARRDRAFVEATRAALAARYPGVVAG</sequence>
<name>A0ABQ4SX99_9HYPH</name>
<dbReference type="PANTHER" id="PTHR42788:SF19">
    <property type="entry name" value="ALIPHATIC SULFONATES IMPORT ATP-BINDING PROTEIN SSUB 2"/>
    <property type="match status" value="1"/>
</dbReference>
<dbReference type="InterPro" id="IPR003593">
    <property type="entry name" value="AAA+_ATPase"/>
</dbReference>
<dbReference type="PANTHER" id="PTHR42788">
    <property type="entry name" value="TAURINE IMPORT ATP-BINDING PROTEIN-RELATED"/>
    <property type="match status" value="1"/>
</dbReference>
<reference evidence="6" key="2">
    <citation type="submission" date="2021-08" db="EMBL/GenBank/DDBJ databases">
        <authorList>
            <person name="Tani A."/>
            <person name="Ola A."/>
            <person name="Ogura Y."/>
            <person name="Katsura K."/>
            <person name="Hayashi T."/>
        </authorList>
    </citation>
    <scope>NUCLEOTIDE SEQUENCE</scope>
    <source>
        <strain evidence="6">LMG 23639</strain>
    </source>
</reference>
<dbReference type="Gene3D" id="3.40.50.300">
    <property type="entry name" value="P-loop containing nucleotide triphosphate hydrolases"/>
    <property type="match status" value="1"/>
</dbReference>
<evidence type="ECO:0000256" key="4">
    <source>
        <dbReference type="ARBA" id="ARBA00022840"/>
    </source>
</evidence>
<organism evidence="6 7">
    <name type="scientific">Methylobacterium jeotgali</name>
    <dbReference type="NCBI Taxonomy" id="381630"/>
    <lineage>
        <taxon>Bacteria</taxon>
        <taxon>Pseudomonadati</taxon>
        <taxon>Pseudomonadota</taxon>
        <taxon>Alphaproteobacteria</taxon>
        <taxon>Hyphomicrobiales</taxon>
        <taxon>Methylobacteriaceae</taxon>
        <taxon>Methylobacterium</taxon>
    </lineage>
</organism>
<evidence type="ECO:0000256" key="3">
    <source>
        <dbReference type="ARBA" id="ARBA00022741"/>
    </source>
</evidence>
<dbReference type="SUPFAM" id="SSF52540">
    <property type="entry name" value="P-loop containing nucleoside triphosphate hydrolases"/>
    <property type="match status" value="1"/>
</dbReference>
<evidence type="ECO:0000313" key="6">
    <source>
        <dbReference type="EMBL" id="GJE06518.1"/>
    </source>
</evidence>
<dbReference type="PROSITE" id="PS00211">
    <property type="entry name" value="ABC_TRANSPORTER_1"/>
    <property type="match status" value="1"/>
</dbReference>
<evidence type="ECO:0000256" key="1">
    <source>
        <dbReference type="ARBA" id="ARBA00005417"/>
    </source>
</evidence>
<keyword evidence="4 6" id="KW-0067">ATP-binding</keyword>
<keyword evidence="2" id="KW-0813">Transport</keyword>
<comment type="caution">
    <text evidence="6">The sequence shown here is derived from an EMBL/GenBank/DDBJ whole genome shotgun (WGS) entry which is preliminary data.</text>
</comment>
<comment type="similarity">
    <text evidence="1">Belongs to the ABC transporter superfamily.</text>
</comment>
<dbReference type="Pfam" id="PF00005">
    <property type="entry name" value="ABC_tran"/>
    <property type="match status" value="1"/>
</dbReference>
<dbReference type="RefSeq" id="WP_238275258.1">
    <property type="nucleotide sequence ID" value="NZ_BPQR01000030.1"/>
</dbReference>
<evidence type="ECO:0000259" key="5">
    <source>
        <dbReference type="PROSITE" id="PS50893"/>
    </source>
</evidence>
<evidence type="ECO:0000313" key="7">
    <source>
        <dbReference type="Proteomes" id="UP001055102"/>
    </source>
</evidence>
<dbReference type="GO" id="GO:0005524">
    <property type="term" value="F:ATP binding"/>
    <property type="evidence" value="ECO:0007669"/>
    <property type="project" value="UniProtKB-KW"/>
</dbReference>
<accession>A0ABQ4SX99</accession>
<proteinExistence type="inferred from homology"/>
<dbReference type="InterPro" id="IPR003439">
    <property type="entry name" value="ABC_transporter-like_ATP-bd"/>
</dbReference>